<protein>
    <recommendedName>
        <fullName evidence="3">6-bladed beta-propeller</fullName>
    </recommendedName>
</protein>
<reference evidence="2" key="1">
    <citation type="submission" date="2018-05" db="EMBL/GenBank/DDBJ databases">
        <authorList>
            <person name="Lanie J.A."/>
            <person name="Ng W.-L."/>
            <person name="Kazmierczak K.M."/>
            <person name="Andrzejewski T.M."/>
            <person name="Davidsen T.M."/>
            <person name="Wayne K.J."/>
            <person name="Tettelin H."/>
            <person name="Glass J.I."/>
            <person name="Rusch D."/>
            <person name="Podicherti R."/>
            <person name="Tsui H.-C.T."/>
            <person name="Winkler M.E."/>
        </authorList>
    </citation>
    <scope>NUCLEOTIDE SEQUENCE</scope>
</reference>
<proteinExistence type="predicted"/>
<keyword evidence="1" id="KW-0677">Repeat</keyword>
<dbReference type="Gene3D" id="2.120.10.30">
    <property type="entry name" value="TolB, C-terminal domain"/>
    <property type="match status" value="1"/>
</dbReference>
<dbReference type="SUPFAM" id="SSF63829">
    <property type="entry name" value="Calcium-dependent phosphotriesterase"/>
    <property type="match status" value="1"/>
</dbReference>
<organism evidence="2">
    <name type="scientific">marine metagenome</name>
    <dbReference type="NCBI Taxonomy" id="408172"/>
    <lineage>
        <taxon>unclassified sequences</taxon>
        <taxon>metagenomes</taxon>
        <taxon>ecological metagenomes</taxon>
    </lineage>
</organism>
<dbReference type="InterPro" id="IPR011042">
    <property type="entry name" value="6-blade_b-propeller_TolB-like"/>
</dbReference>
<dbReference type="AlphaFoldDB" id="A0A383ASS4"/>
<sequence length="115" mass="12949">MTAQAKVTRSFRYETTLGRTNLSGIGFRNPVDLALARDGDIYVINRANEAQPFGTRISWLDINQNFHGEFGQRGTEDGQFIWPLSITVAPDDRVFIADEWLSRIAIFGREGQTQG</sequence>
<feature type="non-terminal residue" evidence="2">
    <location>
        <position position="115"/>
    </location>
</feature>
<gene>
    <name evidence="2" type="ORF">METZ01_LOCUS463487</name>
</gene>
<dbReference type="PROSITE" id="PS51125">
    <property type="entry name" value="NHL"/>
    <property type="match status" value="1"/>
</dbReference>
<evidence type="ECO:0000313" key="2">
    <source>
        <dbReference type="EMBL" id="SVE10633.1"/>
    </source>
</evidence>
<name>A0A383ASS4_9ZZZZ</name>
<evidence type="ECO:0000256" key="1">
    <source>
        <dbReference type="ARBA" id="ARBA00022737"/>
    </source>
</evidence>
<dbReference type="EMBL" id="UINC01194513">
    <property type="protein sequence ID" value="SVE10633.1"/>
    <property type="molecule type" value="Genomic_DNA"/>
</dbReference>
<evidence type="ECO:0008006" key="3">
    <source>
        <dbReference type="Google" id="ProtNLM"/>
    </source>
</evidence>
<accession>A0A383ASS4</accession>
<dbReference type="InterPro" id="IPR001258">
    <property type="entry name" value="NHL_repeat"/>
</dbReference>